<proteinExistence type="inferred from homology"/>
<name>A0ABM4D294_HYDVU</name>
<feature type="transmembrane region" description="Helical" evidence="6">
    <location>
        <begin position="220"/>
        <end position="242"/>
    </location>
</feature>
<feature type="transmembrane region" description="Helical" evidence="6">
    <location>
        <begin position="381"/>
        <end position="404"/>
    </location>
</feature>
<dbReference type="PANTHER" id="PTHR16172:SF41">
    <property type="entry name" value="MAJOR FACILITATOR SUPERFAMILY DOMAIN-CONTAINING PROTEIN 6-LIKE"/>
    <property type="match status" value="1"/>
</dbReference>
<evidence type="ECO:0000256" key="6">
    <source>
        <dbReference type="SAM" id="Phobius"/>
    </source>
</evidence>
<evidence type="ECO:0000256" key="5">
    <source>
        <dbReference type="ARBA" id="ARBA00023136"/>
    </source>
</evidence>
<dbReference type="GeneID" id="136088496"/>
<dbReference type="RefSeq" id="XP_065668375.1">
    <property type="nucleotide sequence ID" value="XM_065812303.1"/>
</dbReference>
<feature type="transmembrane region" description="Helical" evidence="6">
    <location>
        <begin position="416"/>
        <end position="435"/>
    </location>
</feature>
<evidence type="ECO:0000256" key="4">
    <source>
        <dbReference type="ARBA" id="ARBA00022989"/>
    </source>
</evidence>
<accession>A0ABM4D294</accession>
<dbReference type="PANTHER" id="PTHR16172">
    <property type="entry name" value="MAJOR FACILITATOR SUPERFAMILY DOMAIN-CONTAINING PROTEIN 6-LIKE"/>
    <property type="match status" value="1"/>
</dbReference>
<feature type="transmembrane region" description="Helical" evidence="6">
    <location>
        <begin position="351"/>
        <end position="375"/>
    </location>
</feature>
<feature type="transmembrane region" description="Helical" evidence="6">
    <location>
        <begin position="292"/>
        <end position="315"/>
    </location>
</feature>
<gene>
    <name evidence="9" type="primary">LOC136088496</name>
</gene>
<comment type="subcellular location">
    <subcellularLocation>
        <location evidence="1">Membrane</location>
        <topology evidence="1">Multi-pass membrane protein</topology>
    </subcellularLocation>
</comment>
<protein>
    <submittedName>
        <fullName evidence="9">Uncharacterized protein LOC136088496</fullName>
    </submittedName>
</protein>
<feature type="transmembrane region" description="Helical" evidence="6">
    <location>
        <begin position="151"/>
        <end position="173"/>
    </location>
</feature>
<reference evidence="9" key="1">
    <citation type="submission" date="2025-08" db="UniProtKB">
        <authorList>
            <consortium name="RefSeq"/>
        </authorList>
    </citation>
    <scope>IDENTIFICATION</scope>
</reference>
<evidence type="ECO:0000256" key="3">
    <source>
        <dbReference type="ARBA" id="ARBA00022692"/>
    </source>
</evidence>
<keyword evidence="5 6" id="KW-0472">Membrane</keyword>
<evidence type="ECO:0000313" key="8">
    <source>
        <dbReference type="Proteomes" id="UP001652625"/>
    </source>
</evidence>
<keyword evidence="8" id="KW-1185">Reference proteome</keyword>
<evidence type="ECO:0000259" key="7">
    <source>
        <dbReference type="Pfam" id="PF12832"/>
    </source>
</evidence>
<feature type="transmembrane region" description="Helical" evidence="6">
    <location>
        <begin position="481"/>
        <end position="502"/>
    </location>
</feature>
<feature type="transmembrane region" description="Helical" evidence="6">
    <location>
        <begin position="441"/>
        <end position="460"/>
    </location>
</feature>
<feature type="transmembrane region" description="Helical" evidence="6">
    <location>
        <begin position="263"/>
        <end position="280"/>
    </location>
</feature>
<keyword evidence="4 6" id="KW-1133">Transmembrane helix</keyword>
<feature type="domain" description="Major facilitator superfamily associated" evidence="7">
    <location>
        <begin position="88"/>
        <end position="509"/>
    </location>
</feature>
<dbReference type="InterPro" id="IPR036259">
    <property type="entry name" value="MFS_trans_sf"/>
</dbReference>
<dbReference type="InterPro" id="IPR051717">
    <property type="entry name" value="MFS_MFSD6"/>
</dbReference>
<evidence type="ECO:0000313" key="9">
    <source>
        <dbReference type="RefSeq" id="XP_065668375.1"/>
    </source>
</evidence>
<keyword evidence="3 6" id="KW-0812">Transmembrane</keyword>
<dbReference type="Gene3D" id="1.20.1250.20">
    <property type="entry name" value="MFS general substrate transporter like domains"/>
    <property type="match status" value="3"/>
</dbReference>
<evidence type="ECO:0000256" key="1">
    <source>
        <dbReference type="ARBA" id="ARBA00004141"/>
    </source>
</evidence>
<dbReference type="Pfam" id="PF12832">
    <property type="entry name" value="MFS_1_like"/>
    <property type="match status" value="1"/>
</dbReference>
<dbReference type="Proteomes" id="UP001652625">
    <property type="component" value="Chromosome 12"/>
</dbReference>
<sequence length="573" mass="64902">MDIFLKQVRMKIFLGAEYSDIPVNVPTHEFITNLPINNNNNPEYPDFDKCISESSIKLQVNVKPTKPSYISKSHLINIFKIKKKYLPAKLAYFTYFAQRSLISTYYVLYLISTGLDPKQVGVAETIKMIALTFSELFWGHLADRCKNKLKIVVAQTIMVSVFLFSSPWAAYWINSNEILKQKIYCLNELEHEVLNLTNFSIPQLRSSHTVHHFRSGSNTLFLTMTTLGVGAALFGGGRQGLLDTKIVTMTKKESKSSNAFGRQRLWGSMAYSVVPLFMGLELENAPLSAISPYLPVFIVFILINILNLICSVFIFKNQDDEAVSSTNENINNYLNNGIWNVLQTGVRDYNFILLFFTVFFIGVANGVQWCFQFIFMDEMGASKTFMGLCVLSQCGMEVLMFPLAAKITNKFGGNKVTMIIAFFCYGTLLCSYYFVKSYQTITIITGFLGITYTLYFCAVFDELYKISNDSCRGTINAIYNSVFSGIGNAVASMAGGTIYKIYGGRLLFLWSGILYIAIGTMFVVLRLTITLKNRIHKCRNYYQFENLSSLSQTKDHDSKVEIFKKNSDDPILH</sequence>
<feature type="transmembrane region" description="Helical" evidence="6">
    <location>
        <begin position="508"/>
        <end position="529"/>
    </location>
</feature>
<evidence type="ECO:0000256" key="2">
    <source>
        <dbReference type="ARBA" id="ARBA00005241"/>
    </source>
</evidence>
<dbReference type="SUPFAM" id="SSF103473">
    <property type="entry name" value="MFS general substrate transporter"/>
    <property type="match status" value="1"/>
</dbReference>
<comment type="similarity">
    <text evidence="2">Belongs to the major facilitator superfamily. MFSD6 family.</text>
</comment>
<organism evidence="8 9">
    <name type="scientific">Hydra vulgaris</name>
    <name type="common">Hydra</name>
    <name type="synonym">Hydra attenuata</name>
    <dbReference type="NCBI Taxonomy" id="6087"/>
    <lineage>
        <taxon>Eukaryota</taxon>
        <taxon>Metazoa</taxon>
        <taxon>Cnidaria</taxon>
        <taxon>Hydrozoa</taxon>
        <taxon>Hydroidolina</taxon>
        <taxon>Anthoathecata</taxon>
        <taxon>Aplanulata</taxon>
        <taxon>Hydridae</taxon>
        <taxon>Hydra</taxon>
    </lineage>
</organism>
<dbReference type="InterPro" id="IPR024989">
    <property type="entry name" value="MFS_assoc_dom"/>
</dbReference>